<evidence type="ECO:0000313" key="1">
    <source>
        <dbReference type="EMBL" id="QDU09922.1"/>
    </source>
</evidence>
<evidence type="ECO:0000313" key="2">
    <source>
        <dbReference type="Proteomes" id="UP000318384"/>
    </source>
</evidence>
<proteinExistence type="predicted"/>
<organism evidence="1 2">
    <name type="scientific">Gimesia aquarii</name>
    <dbReference type="NCBI Taxonomy" id="2527964"/>
    <lineage>
        <taxon>Bacteria</taxon>
        <taxon>Pseudomonadati</taxon>
        <taxon>Planctomycetota</taxon>
        <taxon>Planctomycetia</taxon>
        <taxon>Planctomycetales</taxon>
        <taxon>Planctomycetaceae</taxon>
        <taxon>Gimesia</taxon>
    </lineage>
</organism>
<dbReference type="Proteomes" id="UP000318384">
    <property type="component" value="Chromosome"/>
</dbReference>
<gene>
    <name evidence="1" type="ORF">V202x_33190</name>
</gene>
<dbReference type="RefSeq" id="WP_145176927.1">
    <property type="nucleotide sequence ID" value="NZ_CP037422.1"/>
</dbReference>
<protein>
    <submittedName>
        <fullName evidence="1">Uncharacterized protein</fullName>
    </submittedName>
</protein>
<dbReference type="EMBL" id="CP037422">
    <property type="protein sequence ID" value="QDU09922.1"/>
    <property type="molecule type" value="Genomic_DNA"/>
</dbReference>
<reference evidence="1 2" key="1">
    <citation type="submission" date="2019-03" db="EMBL/GenBank/DDBJ databases">
        <title>Deep-cultivation of Planctomycetes and their phenomic and genomic characterization uncovers novel biology.</title>
        <authorList>
            <person name="Wiegand S."/>
            <person name="Jogler M."/>
            <person name="Boedeker C."/>
            <person name="Pinto D."/>
            <person name="Vollmers J."/>
            <person name="Rivas-Marin E."/>
            <person name="Kohn T."/>
            <person name="Peeters S.H."/>
            <person name="Heuer A."/>
            <person name="Rast P."/>
            <person name="Oberbeckmann S."/>
            <person name="Bunk B."/>
            <person name="Jeske O."/>
            <person name="Meyerdierks A."/>
            <person name="Storesund J.E."/>
            <person name="Kallscheuer N."/>
            <person name="Luecker S."/>
            <person name="Lage O.M."/>
            <person name="Pohl T."/>
            <person name="Merkel B.J."/>
            <person name="Hornburger P."/>
            <person name="Mueller R.-W."/>
            <person name="Bruemmer F."/>
            <person name="Labrenz M."/>
            <person name="Spormann A.M."/>
            <person name="Op den Camp H."/>
            <person name="Overmann J."/>
            <person name="Amann R."/>
            <person name="Jetten M.S.M."/>
            <person name="Mascher T."/>
            <person name="Medema M.H."/>
            <person name="Devos D.P."/>
            <person name="Kaster A.-K."/>
            <person name="Ovreas L."/>
            <person name="Rohde M."/>
            <person name="Galperin M.Y."/>
            <person name="Jogler C."/>
        </authorList>
    </citation>
    <scope>NUCLEOTIDE SEQUENCE [LARGE SCALE GENOMIC DNA]</scope>
    <source>
        <strain evidence="1 2">V202</strain>
    </source>
</reference>
<accession>A0A517WXH8</accession>
<keyword evidence="2" id="KW-1185">Reference proteome</keyword>
<sequence length="107" mass="12539">METWFNLSDCSTSFTLTKSDFAELREAVKRSICAVLSQIWYLRVRKSRGFSRKETILDQNSSVHRELNLRGYLQNFECIAGFVVNVFAAEEVISIRKRWPRARETET</sequence>
<dbReference type="AlphaFoldDB" id="A0A517WXH8"/>
<name>A0A517WXH8_9PLAN</name>